<organism evidence="1 2">
    <name type="scientific">Paenibacillus helianthi</name>
    <dbReference type="NCBI Taxonomy" id="1349432"/>
    <lineage>
        <taxon>Bacteria</taxon>
        <taxon>Bacillati</taxon>
        <taxon>Bacillota</taxon>
        <taxon>Bacilli</taxon>
        <taxon>Bacillales</taxon>
        <taxon>Paenibacillaceae</taxon>
        <taxon>Paenibacillus</taxon>
    </lineage>
</organism>
<dbReference type="RefSeq" id="WP_074107591.1">
    <property type="nucleotide sequence ID" value="NZ_LVWI01000037.1"/>
</dbReference>
<comment type="caution">
    <text evidence="1">The sequence shown here is derived from an EMBL/GenBank/DDBJ whole genome shotgun (WGS) entry which is preliminary data.</text>
</comment>
<evidence type="ECO:0000313" key="1">
    <source>
        <dbReference type="EMBL" id="OKP86871.1"/>
    </source>
</evidence>
<gene>
    <name evidence="1" type="ORF">A3844_12790</name>
</gene>
<accession>A0ABX3ERE8</accession>
<dbReference type="EMBL" id="LVWI01000037">
    <property type="protein sequence ID" value="OKP86871.1"/>
    <property type="molecule type" value="Genomic_DNA"/>
</dbReference>
<evidence type="ECO:0008006" key="3">
    <source>
        <dbReference type="Google" id="ProtNLM"/>
    </source>
</evidence>
<sequence>MNETEERTNLKVLGNSTSAGGYFLDVKVTGECTFNGDVDCRKMTLMGETEVNGRLVMESMKLTGECAVKGGIEGESMRGQGDIKAASIHVEGIKFTGNLSVSGDCDAEDMHISGALQVQGVLSAETLEISLFGPSRAAEVGGGSIKIKRSLGGKLIRPGHPGSLRFTAGLIEGDQVELQGTTAGTVRGGNVIIGTGCEIDIVEYRDSLDIHRNATVRNQVKL</sequence>
<protein>
    <recommendedName>
        <fullName evidence="3">Polymer-forming cytoskeletal protein</fullName>
    </recommendedName>
</protein>
<proteinExistence type="predicted"/>
<keyword evidence="2" id="KW-1185">Reference proteome</keyword>
<dbReference type="Proteomes" id="UP000186058">
    <property type="component" value="Unassembled WGS sequence"/>
</dbReference>
<reference evidence="1 2" key="1">
    <citation type="submission" date="2016-03" db="EMBL/GenBank/DDBJ databases">
        <authorList>
            <person name="Sant'Anna F.H."/>
            <person name="Ambrosini A."/>
            <person name="Souza R."/>
            <person name="Bach E."/>
            <person name="Fernandes G."/>
            <person name="Balsanelli E."/>
            <person name="Baura V.A."/>
            <person name="Souza E.M."/>
            <person name="Passaglia L."/>
        </authorList>
    </citation>
    <scope>NUCLEOTIDE SEQUENCE [LARGE SCALE GENOMIC DNA]</scope>
    <source>
        <strain evidence="1 2">P26E</strain>
    </source>
</reference>
<evidence type="ECO:0000313" key="2">
    <source>
        <dbReference type="Proteomes" id="UP000186058"/>
    </source>
</evidence>
<name>A0ABX3ERE8_9BACL</name>